<evidence type="ECO:0000256" key="2">
    <source>
        <dbReference type="ARBA" id="ARBA00008807"/>
    </source>
</evidence>
<dbReference type="InterPro" id="IPR004648">
    <property type="entry name" value="Oligpept_transpt"/>
</dbReference>
<proteinExistence type="inferred from homology"/>
<dbReference type="GO" id="GO:0015031">
    <property type="term" value="P:protein transport"/>
    <property type="evidence" value="ECO:0007669"/>
    <property type="project" value="UniProtKB-KW"/>
</dbReference>
<evidence type="ECO:0000256" key="7">
    <source>
        <dbReference type="ARBA" id="ARBA00022989"/>
    </source>
</evidence>
<comment type="subcellular location">
    <subcellularLocation>
        <location evidence="1">Membrane</location>
        <topology evidence="1">Multi-pass membrane protein</topology>
    </subcellularLocation>
</comment>
<feature type="transmembrane region" description="Helical" evidence="9">
    <location>
        <begin position="265"/>
        <end position="296"/>
    </location>
</feature>
<evidence type="ECO:0000256" key="6">
    <source>
        <dbReference type="ARBA" id="ARBA00022927"/>
    </source>
</evidence>
<feature type="transmembrane region" description="Helical" evidence="9">
    <location>
        <begin position="92"/>
        <end position="112"/>
    </location>
</feature>
<feature type="transmembrane region" description="Helical" evidence="9">
    <location>
        <begin position="198"/>
        <end position="219"/>
    </location>
</feature>
<keyword evidence="11" id="KW-1185">Reference proteome</keyword>
<keyword evidence="5" id="KW-0571">Peptide transport</keyword>
<dbReference type="OrthoDB" id="9986677at2759"/>
<protein>
    <submittedName>
        <fullName evidence="10">Uncharacterized protein</fullName>
    </submittedName>
</protein>
<feature type="transmembrane region" description="Helical" evidence="9">
    <location>
        <begin position="644"/>
        <end position="665"/>
    </location>
</feature>
<dbReference type="AlphaFoldDB" id="A0A9W9JTC8"/>
<keyword evidence="8 9" id="KW-0472">Membrane</keyword>
<dbReference type="NCBIfam" id="TIGR00727">
    <property type="entry name" value="ISP4_OPT"/>
    <property type="match status" value="1"/>
</dbReference>
<evidence type="ECO:0000256" key="4">
    <source>
        <dbReference type="ARBA" id="ARBA00022692"/>
    </source>
</evidence>
<feature type="transmembrane region" description="Helical" evidence="9">
    <location>
        <begin position="302"/>
        <end position="322"/>
    </location>
</feature>
<feature type="transmembrane region" description="Helical" evidence="9">
    <location>
        <begin position="722"/>
        <end position="744"/>
    </location>
</feature>
<evidence type="ECO:0000256" key="9">
    <source>
        <dbReference type="SAM" id="Phobius"/>
    </source>
</evidence>
<reference evidence="10" key="2">
    <citation type="journal article" date="2023" name="IMA Fungus">
        <title>Comparative genomic study of the Penicillium genus elucidates a diverse pangenome and 15 lateral gene transfer events.</title>
        <authorList>
            <person name="Petersen C."/>
            <person name="Sorensen T."/>
            <person name="Nielsen M.R."/>
            <person name="Sondergaard T.E."/>
            <person name="Sorensen J.L."/>
            <person name="Fitzpatrick D.A."/>
            <person name="Frisvad J.C."/>
            <person name="Nielsen K.L."/>
        </authorList>
    </citation>
    <scope>NUCLEOTIDE SEQUENCE</scope>
    <source>
        <strain evidence="10">IBT 30069</strain>
    </source>
</reference>
<comment type="caution">
    <text evidence="10">The sequence shown here is derived from an EMBL/GenBank/DDBJ whole genome shotgun (WGS) entry which is preliminary data.</text>
</comment>
<dbReference type="Proteomes" id="UP001149165">
    <property type="component" value="Unassembled WGS sequence"/>
</dbReference>
<gene>
    <name evidence="10" type="ORF">N7456_013328</name>
</gene>
<reference evidence="10" key="1">
    <citation type="submission" date="2022-11" db="EMBL/GenBank/DDBJ databases">
        <authorList>
            <person name="Petersen C."/>
        </authorList>
    </citation>
    <scope>NUCLEOTIDE SEQUENCE</scope>
    <source>
        <strain evidence="10">IBT 30069</strain>
    </source>
</reference>
<dbReference type="GO" id="GO:0016020">
    <property type="term" value="C:membrane"/>
    <property type="evidence" value="ECO:0007669"/>
    <property type="project" value="UniProtKB-SubCell"/>
</dbReference>
<feature type="transmembrane region" description="Helical" evidence="9">
    <location>
        <begin position="334"/>
        <end position="354"/>
    </location>
</feature>
<evidence type="ECO:0000256" key="3">
    <source>
        <dbReference type="ARBA" id="ARBA00022448"/>
    </source>
</evidence>
<keyword evidence="7 9" id="KW-1133">Transmembrane helix</keyword>
<dbReference type="EMBL" id="JAPQKH010000011">
    <property type="protein sequence ID" value="KAJ5081090.1"/>
    <property type="molecule type" value="Genomic_DNA"/>
</dbReference>
<feature type="transmembrane region" description="Helical" evidence="9">
    <location>
        <begin position="493"/>
        <end position="513"/>
    </location>
</feature>
<keyword evidence="4 9" id="KW-0812">Transmembrane</keyword>
<feature type="transmembrane region" description="Helical" evidence="9">
    <location>
        <begin position="414"/>
        <end position="434"/>
    </location>
</feature>
<dbReference type="PANTHER" id="PTHR22601">
    <property type="entry name" value="ISP4 LIKE PROTEIN"/>
    <property type="match status" value="1"/>
</dbReference>
<name>A0A9W9JTC8_9EURO</name>
<organism evidence="10 11">
    <name type="scientific">Penicillium angulare</name>
    <dbReference type="NCBI Taxonomy" id="116970"/>
    <lineage>
        <taxon>Eukaryota</taxon>
        <taxon>Fungi</taxon>
        <taxon>Dikarya</taxon>
        <taxon>Ascomycota</taxon>
        <taxon>Pezizomycotina</taxon>
        <taxon>Eurotiomycetes</taxon>
        <taxon>Eurotiomycetidae</taxon>
        <taxon>Eurotiales</taxon>
        <taxon>Aspergillaceae</taxon>
        <taxon>Penicillium</taxon>
    </lineage>
</organism>
<dbReference type="InterPro" id="IPR004813">
    <property type="entry name" value="OPT"/>
</dbReference>
<dbReference type="Pfam" id="PF03169">
    <property type="entry name" value="OPT"/>
    <property type="match status" value="1"/>
</dbReference>
<accession>A0A9W9JTC8</accession>
<dbReference type="GO" id="GO:0035673">
    <property type="term" value="F:oligopeptide transmembrane transporter activity"/>
    <property type="evidence" value="ECO:0007669"/>
    <property type="project" value="InterPro"/>
</dbReference>
<keyword evidence="3" id="KW-0813">Transport</keyword>
<feature type="transmembrane region" description="Helical" evidence="9">
    <location>
        <begin position="225"/>
        <end position="244"/>
    </location>
</feature>
<feature type="transmembrane region" description="Helical" evidence="9">
    <location>
        <begin position="694"/>
        <end position="710"/>
    </location>
</feature>
<evidence type="ECO:0000313" key="10">
    <source>
        <dbReference type="EMBL" id="KAJ5081090.1"/>
    </source>
</evidence>
<sequence>MAETSKDDHVEHIALGEAGQDQVIRQLHGMKGHHHWDPNLPDEVAHELEEVLQTTDTKARSDMVHDLLDNFPYPEVRAAVSNIDEGGHSNTIRAWVIGLFFATLGAIFNMVFSLRQPIISIQTYVSQLLAYPVGIAWQKFVPSKEFHFFGIKCNLNPGPFSKKEHTLIVIMSDAAFTVVYATDIILAQRMFYGHRFGWTFEILLTVSTQMLGLGMAGLFAKFLVAPAAMIWPVTLVNTALFNTLHDHSTADPQTTSGWKIGRYRFFMLITLGSFCWYWLPGYIAPFLSVFAWVTWIKPQSPVINQLFGGVTGLSLLPITFDWTQISGFNFSPLISPWFAMANTLLGMVLFIWIVTPAIHYSGMFYSEYLPISDSNSYDNTGNHYNVSRILTPEFGLDEEKYHQYSPLFLSTTFMMAYGLAFGTLLAILVHTVLFHGRDIWHSFRQVGQEPEDIHGRLMARFKPVPLWWYASVTLSMTALGLGVCLGYDTHLSWWAFFVSLLIPLVWWLPVGIVQASTNISIGTNVITEFIIGYMQPGKPMAMMIFKVYGYITLHKGLTFTADLKMGHYMKLPPRVTFTAQMVSCLWTSIVQVAAMNWAIGAIEGICTQHQENHFSCPHGRVFFNASVIWGLIGPQRIFSLGQMYSPLLLFFIPGFLLPIAIYIGARIYPRSPIRYLSAPLILGGANLLPPASPLNYLSWAIVGFIFNKYIRSRFNGWWMTYNYVLSAGLDIGLALSTILIFLALQLKETNFPSWWGTRIASGTMDTTGTAVQTRLPKGEKFGPSSW</sequence>
<comment type="similarity">
    <text evidence="2">Belongs to the oligopeptide OPT transporter family.</text>
</comment>
<dbReference type="NCBIfam" id="TIGR00728">
    <property type="entry name" value="OPT_sfam"/>
    <property type="match status" value="1"/>
</dbReference>
<evidence type="ECO:0000256" key="1">
    <source>
        <dbReference type="ARBA" id="ARBA00004141"/>
    </source>
</evidence>
<keyword evidence="6" id="KW-0653">Protein transport</keyword>
<evidence type="ECO:0000313" key="11">
    <source>
        <dbReference type="Proteomes" id="UP001149165"/>
    </source>
</evidence>
<evidence type="ECO:0000256" key="5">
    <source>
        <dbReference type="ARBA" id="ARBA00022856"/>
    </source>
</evidence>
<evidence type="ECO:0000256" key="8">
    <source>
        <dbReference type="ARBA" id="ARBA00023136"/>
    </source>
</evidence>
<feature type="transmembrane region" description="Helical" evidence="9">
    <location>
        <begin position="466"/>
        <end position="487"/>
    </location>
</feature>